<proteinExistence type="predicted"/>
<dbReference type="EMBL" id="CP021434">
    <property type="protein sequence ID" value="ARU62685.1"/>
    <property type="molecule type" value="Genomic_DNA"/>
</dbReference>
<evidence type="ECO:0000256" key="6">
    <source>
        <dbReference type="ARBA" id="ARBA00023136"/>
    </source>
</evidence>
<sequence length="110" mass="12450">MSMDSRFAIFRQRSFLFYWLGYVLSQLGDVIFMITMSWMIVEVTGSGIIMGTFLMMFGIPRLAVMLIGGVMVDRYDPRKVMIYSDLLRAAVLAVILAFSIGGCRSCGFFM</sequence>
<dbReference type="PANTHER" id="PTHR23513">
    <property type="entry name" value="INTEGRAL MEMBRANE EFFLUX PROTEIN-RELATED"/>
    <property type="match status" value="1"/>
</dbReference>
<protein>
    <recommendedName>
        <fullName evidence="10">Major facilitator superfamily (MFS) profile domain-containing protein</fullName>
    </recommendedName>
</protein>
<name>A0A1Y0IT84_9BACL</name>
<accession>A0A1Y0IT84</accession>
<organism evidence="8 9">
    <name type="scientific">Tumebacillus avium</name>
    <dbReference type="NCBI Taxonomy" id="1903704"/>
    <lineage>
        <taxon>Bacteria</taxon>
        <taxon>Bacillati</taxon>
        <taxon>Bacillota</taxon>
        <taxon>Bacilli</taxon>
        <taxon>Bacillales</taxon>
        <taxon>Alicyclobacillaceae</taxon>
        <taxon>Tumebacillus</taxon>
    </lineage>
</organism>
<evidence type="ECO:0000256" key="3">
    <source>
        <dbReference type="ARBA" id="ARBA00022475"/>
    </source>
</evidence>
<dbReference type="InterPro" id="IPR036259">
    <property type="entry name" value="MFS_trans_sf"/>
</dbReference>
<evidence type="ECO:0000313" key="8">
    <source>
        <dbReference type="EMBL" id="ARU62685.1"/>
    </source>
</evidence>
<feature type="transmembrane region" description="Helical" evidence="7">
    <location>
        <begin position="47"/>
        <end position="68"/>
    </location>
</feature>
<feature type="transmembrane region" description="Helical" evidence="7">
    <location>
        <begin position="16"/>
        <end position="41"/>
    </location>
</feature>
<evidence type="ECO:0008006" key="10">
    <source>
        <dbReference type="Google" id="ProtNLM"/>
    </source>
</evidence>
<evidence type="ECO:0000256" key="2">
    <source>
        <dbReference type="ARBA" id="ARBA00022448"/>
    </source>
</evidence>
<keyword evidence="9" id="KW-1185">Reference proteome</keyword>
<dbReference type="OrthoDB" id="9775268at2"/>
<dbReference type="SUPFAM" id="SSF103473">
    <property type="entry name" value="MFS general substrate transporter"/>
    <property type="match status" value="1"/>
</dbReference>
<dbReference type="AlphaFoldDB" id="A0A1Y0IT84"/>
<keyword evidence="3" id="KW-1003">Cell membrane</keyword>
<dbReference type="Gene3D" id="1.20.1250.20">
    <property type="entry name" value="MFS general substrate transporter like domains"/>
    <property type="match status" value="1"/>
</dbReference>
<evidence type="ECO:0000313" key="9">
    <source>
        <dbReference type="Proteomes" id="UP000195437"/>
    </source>
</evidence>
<gene>
    <name evidence="8" type="ORF">CBW65_18160</name>
</gene>
<keyword evidence="2" id="KW-0813">Transport</keyword>
<keyword evidence="4 7" id="KW-0812">Transmembrane</keyword>
<evidence type="ECO:0000256" key="5">
    <source>
        <dbReference type="ARBA" id="ARBA00022989"/>
    </source>
</evidence>
<evidence type="ECO:0000256" key="4">
    <source>
        <dbReference type="ARBA" id="ARBA00022692"/>
    </source>
</evidence>
<dbReference type="GO" id="GO:0005886">
    <property type="term" value="C:plasma membrane"/>
    <property type="evidence" value="ECO:0007669"/>
    <property type="project" value="UniProtKB-SubCell"/>
</dbReference>
<dbReference type="KEGG" id="tum:CBW65_18160"/>
<dbReference type="PANTHER" id="PTHR23513:SF6">
    <property type="entry name" value="MAJOR FACILITATOR SUPERFAMILY ASSOCIATED DOMAIN-CONTAINING PROTEIN"/>
    <property type="match status" value="1"/>
</dbReference>
<keyword evidence="6 7" id="KW-0472">Membrane</keyword>
<comment type="subcellular location">
    <subcellularLocation>
        <location evidence="1">Cell membrane</location>
        <topology evidence="1">Multi-pass membrane protein</topology>
    </subcellularLocation>
</comment>
<dbReference type="Pfam" id="PF05977">
    <property type="entry name" value="MFS_3"/>
    <property type="match status" value="1"/>
</dbReference>
<dbReference type="InterPro" id="IPR010290">
    <property type="entry name" value="TM_effector"/>
</dbReference>
<dbReference type="Proteomes" id="UP000195437">
    <property type="component" value="Chromosome"/>
</dbReference>
<reference evidence="9" key="1">
    <citation type="submission" date="2017-05" db="EMBL/GenBank/DDBJ databases">
        <authorList>
            <person name="Sung H."/>
        </authorList>
    </citation>
    <scope>NUCLEOTIDE SEQUENCE [LARGE SCALE GENOMIC DNA]</scope>
    <source>
        <strain evidence="9">AR23208</strain>
    </source>
</reference>
<evidence type="ECO:0000256" key="7">
    <source>
        <dbReference type="SAM" id="Phobius"/>
    </source>
</evidence>
<keyword evidence="5 7" id="KW-1133">Transmembrane helix</keyword>
<evidence type="ECO:0000256" key="1">
    <source>
        <dbReference type="ARBA" id="ARBA00004651"/>
    </source>
</evidence>
<feature type="transmembrane region" description="Helical" evidence="7">
    <location>
        <begin position="80"/>
        <end position="100"/>
    </location>
</feature>